<name>A0AAV0U7D1_9STRA</name>
<feature type="compositionally biased region" description="Basic and acidic residues" evidence="1">
    <location>
        <begin position="184"/>
        <end position="196"/>
    </location>
</feature>
<dbReference type="Proteomes" id="UP001162029">
    <property type="component" value="Unassembled WGS sequence"/>
</dbReference>
<feature type="region of interest" description="Disordered" evidence="1">
    <location>
        <begin position="1"/>
        <end position="26"/>
    </location>
</feature>
<feature type="region of interest" description="Disordered" evidence="1">
    <location>
        <begin position="184"/>
        <end position="209"/>
    </location>
</feature>
<reference evidence="2" key="1">
    <citation type="submission" date="2022-12" db="EMBL/GenBank/DDBJ databases">
        <authorList>
            <person name="Webb A."/>
        </authorList>
    </citation>
    <scope>NUCLEOTIDE SEQUENCE</scope>
    <source>
        <strain evidence="2">Pd1</strain>
    </source>
</reference>
<feature type="compositionally biased region" description="Basic and acidic residues" evidence="1">
    <location>
        <begin position="356"/>
        <end position="377"/>
    </location>
</feature>
<gene>
    <name evidence="2" type="ORF">PDE001_LOCUS4863</name>
</gene>
<dbReference type="EMBL" id="CANTFM010000916">
    <property type="protein sequence ID" value="CAI5731613.1"/>
    <property type="molecule type" value="Genomic_DNA"/>
</dbReference>
<organism evidence="2 3">
    <name type="scientific">Peronospora destructor</name>
    <dbReference type="NCBI Taxonomy" id="86335"/>
    <lineage>
        <taxon>Eukaryota</taxon>
        <taxon>Sar</taxon>
        <taxon>Stramenopiles</taxon>
        <taxon>Oomycota</taxon>
        <taxon>Peronosporomycetes</taxon>
        <taxon>Peronosporales</taxon>
        <taxon>Peronosporaceae</taxon>
        <taxon>Peronospora</taxon>
    </lineage>
</organism>
<accession>A0AAV0U7D1</accession>
<feature type="compositionally biased region" description="Polar residues" evidence="1">
    <location>
        <begin position="199"/>
        <end position="209"/>
    </location>
</feature>
<feature type="region of interest" description="Disordered" evidence="1">
    <location>
        <begin position="317"/>
        <end position="336"/>
    </location>
</feature>
<keyword evidence="3" id="KW-1185">Reference proteome</keyword>
<evidence type="ECO:0000313" key="3">
    <source>
        <dbReference type="Proteomes" id="UP001162029"/>
    </source>
</evidence>
<dbReference type="AlphaFoldDB" id="A0AAV0U7D1"/>
<feature type="compositionally biased region" description="Low complexity" evidence="1">
    <location>
        <begin position="393"/>
        <end position="408"/>
    </location>
</feature>
<evidence type="ECO:0000256" key="1">
    <source>
        <dbReference type="SAM" id="MobiDB-lite"/>
    </source>
</evidence>
<feature type="compositionally biased region" description="Polar residues" evidence="1">
    <location>
        <begin position="416"/>
        <end position="429"/>
    </location>
</feature>
<proteinExistence type="predicted"/>
<feature type="region of interest" description="Disordered" evidence="1">
    <location>
        <begin position="354"/>
        <end position="429"/>
    </location>
</feature>
<sequence>MTKKSVPRRKRSAPAHTAPKKKQIVAAKKKHVRELVKAGLWGEIEKLYGKNILAKAKNYAETMQRVKKTPLEIAHEILVKNGYLPSASQETAISTPAPSVDMENGTSTSEEIQVDTTVQNNTSTASSPKTLTKEQLKLIETRRQEALARRRRIQQAATAPVSSPIVIRPDSADHNLQSAVVAIQEHRLSPPQDSRRTSSRPAGQPNSITHRVVTPEKTPTTNEVAETEHARPQCFWDDLEAAAEIVQWENEQMAEVALEQLPATATNFDQEFGTVQHEVRQPTEVETPNTRPPAVVSLSQELLAAAEIIQWEKEHEVSSEVPAFNKQGDSSGSDHELEAPHFQLLPVHITDDWEQQNEKRPETVRPHDNIKSHHELQRSNFQPKSNAHRKRPLAALPSSASAISSKAAKSSEKHQCNPTPSCSSLNQRDPTTEFIDKHLLEDKLEFPVLEFLNMMLA</sequence>
<comment type="caution">
    <text evidence="2">The sequence shown here is derived from an EMBL/GenBank/DDBJ whole genome shotgun (WGS) entry which is preliminary data.</text>
</comment>
<protein>
    <submittedName>
        <fullName evidence="2">Uncharacterized protein</fullName>
    </submittedName>
</protein>
<evidence type="ECO:0000313" key="2">
    <source>
        <dbReference type="EMBL" id="CAI5731613.1"/>
    </source>
</evidence>